<evidence type="ECO:0000313" key="1">
    <source>
        <dbReference type="EMBL" id="EKG21754.1"/>
    </source>
</evidence>
<protein>
    <submittedName>
        <fullName evidence="1">Uncharacterized protein</fullName>
    </submittedName>
</protein>
<name>K2SH11_MACPH</name>
<dbReference type="HOGENOM" id="CLU_1865477_0_0_1"/>
<dbReference type="AlphaFoldDB" id="K2SH11"/>
<gene>
    <name evidence="1" type="ORF">MPH_00925</name>
</gene>
<accession>K2SH11</accession>
<dbReference type="Proteomes" id="UP000007129">
    <property type="component" value="Unassembled WGS sequence"/>
</dbReference>
<organism evidence="1 2">
    <name type="scientific">Macrophomina phaseolina (strain MS6)</name>
    <name type="common">Charcoal rot fungus</name>
    <dbReference type="NCBI Taxonomy" id="1126212"/>
    <lineage>
        <taxon>Eukaryota</taxon>
        <taxon>Fungi</taxon>
        <taxon>Dikarya</taxon>
        <taxon>Ascomycota</taxon>
        <taxon>Pezizomycotina</taxon>
        <taxon>Dothideomycetes</taxon>
        <taxon>Dothideomycetes incertae sedis</taxon>
        <taxon>Botryosphaeriales</taxon>
        <taxon>Botryosphaeriaceae</taxon>
        <taxon>Macrophomina</taxon>
    </lineage>
</organism>
<dbReference type="VEuPathDB" id="FungiDB:MPH_00925"/>
<reference evidence="1 2" key="1">
    <citation type="journal article" date="2012" name="BMC Genomics">
        <title>Tools to kill: Genome of one of the most destructive plant pathogenic fungi Macrophomina phaseolina.</title>
        <authorList>
            <person name="Islam M.S."/>
            <person name="Haque M.S."/>
            <person name="Islam M.M."/>
            <person name="Emdad E.M."/>
            <person name="Halim A."/>
            <person name="Hossen Q.M.M."/>
            <person name="Hossain M.Z."/>
            <person name="Ahmed B."/>
            <person name="Rahim S."/>
            <person name="Rahman M.S."/>
            <person name="Alam M.M."/>
            <person name="Hou S."/>
            <person name="Wan X."/>
            <person name="Saito J.A."/>
            <person name="Alam M."/>
        </authorList>
    </citation>
    <scope>NUCLEOTIDE SEQUENCE [LARGE SCALE GENOMIC DNA]</scope>
    <source>
        <strain evidence="1 2">MS6</strain>
    </source>
</reference>
<proteinExistence type="predicted"/>
<evidence type="ECO:0000313" key="2">
    <source>
        <dbReference type="Proteomes" id="UP000007129"/>
    </source>
</evidence>
<dbReference type="EMBL" id="AHHD01000038">
    <property type="protein sequence ID" value="EKG21754.1"/>
    <property type="molecule type" value="Genomic_DNA"/>
</dbReference>
<comment type="caution">
    <text evidence="1">The sequence shown here is derived from an EMBL/GenBank/DDBJ whole genome shotgun (WGS) entry which is preliminary data.</text>
</comment>
<dbReference type="InParanoid" id="K2SH11"/>
<sequence>MALAGIDQVIERLRNPFALQKLIPSFSISITGGLSGDCEDFTTNRKRLELKAILTEFDSAHLTDCMNALNVMISYTKSNGNQSFGWTIPGPRLEDSIFHIVPQLANTSDPVIRIRRDVVLKDMAEGYTRRPKKGVGK</sequence>